<proteinExistence type="predicted"/>
<reference evidence="3" key="1">
    <citation type="journal article" date="2017" name="Nat. Ecol. Evol.">
        <title>Genome expansion and lineage-specific genetic innovations in the forest pathogenic fungi Armillaria.</title>
        <authorList>
            <person name="Sipos G."/>
            <person name="Prasanna A.N."/>
            <person name="Walter M.C."/>
            <person name="O'Connor E."/>
            <person name="Balint B."/>
            <person name="Krizsan K."/>
            <person name="Kiss B."/>
            <person name="Hess J."/>
            <person name="Varga T."/>
            <person name="Slot J."/>
            <person name="Riley R."/>
            <person name="Boka B."/>
            <person name="Rigling D."/>
            <person name="Barry K."/>
            <person name="Lee J."/>
            <person name="Mihaltcheva S."/>
            <person name="LaButti K."/>
            <person name="Lipzen A."/>
            <person name="Waldron R."/>
            <person name="Moloney N.M."/>
            <person name="Sperisen C."/>
            <person name="Kredics L."/>
            <person name="Vagvoelgyi C."/>
            <person name="Patrignani A."/>
            <person name="Fitzpatrick D."/>
            <person name="Nagy I."/>
            <person name="Doyle S."/>
            <person name="Anderson J.B."/>
            <person name="Grigoriev I.V."/>
            <person name="Gueldener U."/>
            <person name="Muensterkoetter M."/>
            <person name="Nagy L.G."/>
        </authorList>
    </citation>
    <scope>NUCLEOTIDE SEQUENCE [LARGE SCALE GENOMIC DNA]</scope>
    <source>
        <strain evidence="3">C18/9</strain>
    </source>
</reference>
<dbReference type="Proteomes" id="UP000219338">
    <property type="component" value="Unassembled WGS sequence"/>
</dbReference>
<keyword evidence="3" id="KW-1185">Reference proteome</keyword>
<dbReference type="InterPro" id="IPR005162">
    <property type="entry name" value="Retrotrans_gag_dom"/>
</dbReference>
<organism evidence="2 3">
    <name type="scientific">Armillaria ostoyae</name>
    <name type="common">Armillaria root rot fungus</name>
    <dbReference type="NCBI Taxonomy" id="47428"/>
    <lineage>
        <taxon>Eukaryota</taxon>
        <taxon>Fungi</taxon>
        <taxon>Dikarya</taxon>
        <taxon>Basidiomycota</taxon>
        <taxon>Agaricomycotina</taxon>
        <taxon>Agaricomycetes</taxon>
        <taxon>Agaricomycetidae</taxon>
        <taxon>Agaricales</taxon>
        <taxon>Marasmiineae</taxon>
        <taxon>Physalacriaceae</taxon>
        <taxon>Armillaria</taxon>
    </lineage>
</organism>
<evidence type="ECO:0000313" key="3">
    <source>
        <dbReference type="Proteomes" id="UP000219338"/>
    </source>
</evidence>
<name>A0A284RDB1_ARMOS</name>
<evidence type="ECO:0000313" key="2">
    <source>
        <dbReference type="EMBL" id="SJL06741.1"/>
    </source>
</evidence>
<dbReference type="AlphaFoldDB" id="A0A284RDB1"/>
<dbReference type="EMBL" id="FUEG01000007">
    <property type="protein sequence ID" value="SJL06741.1"/>
    <property type="molecule type" value="Genomic_DNA"/>
</dbReference>
<sequence>MVPFVASHFEGPAKDWWVHKRQEFWWTEFVQLINEQFCDPAIEEVHKKKMFNLQMGNGAATTYFQELERLAKLAGRSYDQGERGVIIKAVHLRVRESYTKFIAMMGFNMPHTYPEWKARILAMYKEQQKKWVFDQTTSMPHESQPPPATPKQVA</sequence>
<feature type="domain" description="Retrotransposon gag" evidence="1">
    <location>
        <begin position="4"/>
        <end position="76"/>
    </location>
</feature>
<evidence type="ECO:0000259" key="1">
    <source>
        <dbReference type="Pfam" id="PF03732"/>
    </source>
</evidence>
<gene>
    <name evidence="2" type="ORF">ARMOST_10083</name>
</gene>
<dbReference type="Pfam" id="PF03732">
    <property type="entry name" value="Retrotrans_gag"/>
    <property type="match status" value="1"/>
</dbReference>
<protein>
    <recommendedName>
        <fullName evidence="1">Retrotransposon gag domain-containing protein</fullName>
    </recommendedName>
</protein>
<accession>A0A284RDB1</accession>
<dbReference type="OrthoDB" id="3118617at2759"/>